<feature type="region of interest" description="Disordered" evidence="1">
    <location>
        <begin position="18"/>
        <end position="42"/>
    </location>
</feature>
<evidence type="ECO:0000256" key="1">
    <source>
        <dbReference type="SAM" id="MobiDB-lite"/>
    </source>
</evidence>
<feature type="compositionally biased region" description="Polar residues" evidence="1">
    <location>
        <begin position="18"/>
        <end position="33"/>
    </location>
</feature>
<proteinExistence type="predicted"/>
<name>A0A2P2PJ63_RHIMU</name>
<reference evidence="2" key="1">
    <citation type="submission" date="2018-02" db="EMBL/GenBank/DDBJ databases">
        <title>Rhizophora mucronata_Transcriptome.</title>
        <authorList>
            <person name="Meera S.P."/>
            <person name="Sreeshan A."/>
            <person name="Augustine A."/>
        </authorList>
    </citation>
    <scope>NUCLEOTIDE SEQUENCE</scope>
    <source>
        <tissue evidence="2">Leaf</tissue>
    </source>
</reference>
<dbReference type="EMBL" id="GGEC01074272">
    <property type="protein sequence ID" value="MBX54756.1"/>
    <property type="molecule type" value="Transcribed_RNA"/>
</dbReference>
<protein>
    <submittedName>
        <fullName evidence="2">Uncharacterized protein</fullName>
    </submittedName>
</protein>
<organism evidence="2">
    <name type="scientific">Rhizophora mucronata</name>
    <name type="common">Asiatic mangrove</name>
    <dbReference type="NCBI Taxonomy" id="61149"/>
    <lineage>
        <taxon>Eukaryota</taxon>
        <taxon>Viridiplantae</taxon>
        <taxon>Streptophyta</taxon>
        <taxon>Embryophyta</taxon>
        <taxon>Tracheophyta</taxon>
        <taxon>Spermatophyta</taxon>
        <taxon>Magnoliopsida</taxon>
        <taxon>eudicotyledons</taxon>
        <taxon>Gunneridae</taxon>
        <taxon>Pentapetalae</taxon>
        <taxon>rosids</taxon>
        <taxon>fabids</taxon>
        <taxon>Malpighiales</taxon>
        <taxon>Rhizophoraceae</taxon>
        <taxon>Rhizophora</taxon>
    </lineage>
</organism>
<sequence length="42" mass="4979">MKLIFQVLMIGPIPRRQTTQWQMSRQSSRNTCPKITPKLNHL</sequence>
<evidence type="ECO:0000313" key="2">
    <source>
        <dbReference type="EMBL" id="MBX54756.1"/>
    </source>
</evidence>
<accession>A0A2P2PJ63</accession>
<dbReference type="AlphaFoldDB" id="A0A2P2PJ63"/>